<dbReference type="AlphaFoldDB" id="A0A0F9KRR8"/>
<name>A0A0F9KRR8_9ZZZZ</name>
<proteinExistence type="predicted"/>
<sequence length="402" mass="43942">MAKIVVIGGSFGGLTAAFELKRLLGKKAEVTVLSNNDKFVFVPSLPWLSLGWRNADDISFPLQGILRRKGITFKHDEAKGIDADSSKVLTESGEIPYDYLVIATGPALAFDGVPGLGPKGGYTECIFELDQAERAKLAWDKFLEDPGPMAIGSVQGVSCFGPVYEYAFEVAAELRRRKIRHKVPIHFITSEPYIGHFGIGGFGASKSWLEDEFAEKDIKVLTNQAVEEFAPGGNGHSYKEVRLKDGAKIPYKLAMFAPAMKGVQAVAHLGNPKGFIPVDENMRTKAHENIFCVGVAVAIAPPDPTPIPTGVPKTGYMSVKMAQTAANAIASDVSGRGTVAPYEMDVICLLDMGDTGAYLSAKPILPPRQEITLKKAIWAKWMKVWFEKYFLYKMKRGHSNWP</sequence>
<dbReference type="InterPro" id="IPR023753">
    <property type="entry name" value="FAD/NAD-binding_dom"/>
</dbReference>
<reference evidence="2" key="1">
    <citation type="journal article" date="2015" name="Nature">
        <title>Complex archaea that bridge the gap between prokaryotes and eukaryotes.</title>
        <authorList>
            <person name="Spang A."/>
            <person name="Saw J.H."/>
            <person name="Jorgensen S.L."/>
            <person name="Zaremba-Niedzwiedzka K."/>
            <person name="Martijn J."/>
            <person name="Lind A.E."/>
            <person name="van Eijk R."/>
            <person name="Schleper C."/>
            <person name="Guy L."/>
            <person name="Ettema T.J."/>
        </authorList>
    </citation>
    <scope>NUCLEOTIDE SEQUENCE</scope>
</reference>
<evidence type="ECO:0000313" key="2">
    <source>
        <dbReference type="EMBL" id="KKM84448.1"/>
    </source>
</evidence>
<dbReference type="Gene3D" id="3.50.50.100">
    <property type="match status" value="1"/>
</dbReference>
<dbReference type="PANTHER" id="PTHR43755:SF1">
    <property type="entry name" value="FAD-DEPENDENT PYRIDINE NUCLEOTIDE-DISULPHIDE OXIDOREDUCTASE"/>
    <property type="match status" value="1"/>
</dbReference>
<dbReference type="InterPro" id="IPR052541">
    <property type="entry name" value="SQRD"/>
</dbReference>
<organism evidence="2">
    <name type="scientific">marine sediment metagenome</name>
    <dbReference type="NCBI Taxonomy" id="412755"/>
    <lineage>
        <taxon>unclassified sequences</taxon>
        <taxon>metagenomes</taxon>
        <taxon>ecological metagenomes</taxon>
    </lineage>
</organism>
<protein>
    <recommendedName>
        <fullName evidence="1">FAD/NAD(P)-binding domain-containing protein</fullName>
    </recommendedName>
</protein>
<dbReference type="PANTHER" id="PTHR43755">
    <property type="match status" value="1"/>
</dbReference>
<accession>A0A0F9KRR8</accession>
<gene>
    <name evidence="2" type="ORF">LCGC14_1299060</name>
</gene>
<dbReference type="GO" id="GO:0016491">
    <property type="term" value="F:oxidoreductase activity"/>
    <property type="evidence" value="ECO:0007669"/>
    <property type="project" value="InterPro"/>
</dbReference>
<feature type="domain" description="FAD/NAD(P)-binding" evidence="1">
    <location>
        <begin position="3"/>
        <end position="324"/>
    </location>
</feature>
<evidence type="ECO:0000259" key="1">
    <source>
        <dbReference type="Pfam" id="PF07992"/>
    </source>
</evidence>
<dbReference type="Pfam" id="PF07992">
    <property type="entry name" value="Pyr_redox_2"/>
    <property type="match status" value="1"/>
</dbReference>
<dbReference type="InterPro" id="IPR036188">
    <property type="entry name" value="FAD/NAD-bd_sf"/>
</dbReference>
<dbReference type="SUPFAM" id="SSF51905">
    <property type="entry name" value="FAD/NAD(P)-binding domain"/>
    <property type="match status" value="2"/>
</dbReference>
<dbReference type="EMBL" id="LAZR01007566">
    <property type="protein sequence ID" value="KKM84448.1"/>
    <property type="molecule type" value="Genomic_DNA"/>
</dbReference>
<comment type="caution">
    <text evidence="2">The sequence shown here is derived from an EMBL/GenBank/DDBJ whole genome shotgun (WGS) entry which is preliminary data.</text>
</comment>